<keyword evidence="2" id="KW-1185">Reference proteome</keyword>
<dbReference type="RefSeq" id="WP_086967102.1">
    <property type="nucleotide sequence ID" value="NZ_FCOJ02000012.1"/>
</dbReference>
<evidence type="ECO:0000313" key="2">
    <source>
        <dbReference type="Proteomes" id="UP000054596"/>
    </source>
</evidence>
<protein>
    <submittedName>
        <fullName evidence="1">Uncharacterized protein</fullName>
    </submittedName>
</protein>
<gene>
    <name evidence="1" type="ORF">AWB82_02152</name>
</gene>
<reference evidence="1" key="1">
    <citation type="submission" date="2016-01" db="EMBL/GenBank/DDBJ databases">
        <authorList>
            <person name="Peeters C."/>
        </authorList>
    </citation>
    <scope>NUCLEOTIDE SEQUENCE [LARGE SCALE GENOMIC DNA]</scope>
    <source>
        <strain evidence="1">LMG 29325</strain>
    </source>
</reference>
<proteinExistence type="predicted"/>
<comment type="caution">
    <text evidence="1">The sequence shown here is derived from an EMBL/GenBank/DDBJ whole genome shotgun (WGS) entry which is preliminary data.</text>
</comment>
<dbReference type="AlphaFoldDB" id="A0A158ADJ5"/>
<sequence>MTAENNRTEEARAMERIVNATRQVQSAFLALQKHFPPEGDSRPSQIALQTFDAALQELEDAQAAFDTMLNDLFDGNR</sequence>
<name>A0A158ADJ5_9BURK</name>
<dbReference type="EMBL" id="FCOJ02000012">
    <property type="protein sequence ID" value="SAK55863.1"/>
    <property type="molecule type" value="Genomic_DNA"/>
</dbReference>
<dbReference type="OrthoDB" id="9032893at2"/>
<dbReference type="Proteomes" id="UP000054596">
    <property type="component" value="Unassembled WGS sequence"/>
</dbReference>
<organism evidence="1 2">
    <name type="scientific">Caballeronia glebae</name>
    <dbReference type="NCBI Taxonomy" id="1777143"/>
    <lineage>
        <taxon>Bacteria</taxon>
        <taxon>Pseudomonadati</taxon>
        <taxon>Pseudomonadota</taxon>
        <taxon>Betaproteobacteria</taxon>
        <taxon>Burkholderiales</taxon>
        <taxon>Burkholderiaceae</taxon>
        <taxon>Caballeronia</taxon>
    </lineage>
</organism>
<accession>A0A158ADJ5</accession>
<evidence type="ECO:0000313" key="1">
    <source>
        <dbReference type="EMBL" id="SAK55863.1"/>
    </source>
</evidence>